<dbReference type="SUPFAM" id="SSF47741">
    <property type="entry name" value="CO dehydrogenase ISP C-domain like"/>
    <property type="match status" value="1"/>
</dbReference>
<dbReference type="PANTHER" id="PTHR11908:SF132">
    <property type="entry name" value="ALDEHYDE OXIDASE 1-RELATED"/>
    <property type="match status" value="1"/>
</dbReference>
<dbReference type="AlphaFoldDB" id="A0A9Q0QQQ1"/>
<gene>
    <name evidence="3" type="ORF">NE237_015054</name>
</gene>
<feature type="domain" description="[2Fe-2S]-binding" evidence="2">
    <location>
        <begin position="168"/>
        <end position="221"/>
    </location>
</feature>
<dbReference type="Pfam" id="PF01799">
    <property type="entry name" value="Fer2_2"/>
    <property type="match status" value="1"/>
</dbReference>
<dbReference type="Proteomes" id="UP001141806">
    <property type="component" value="Unassembled WGS sequence"/>
</dbReference>
<evidence type="ECO:0000313" key="3">
    <source>
        <dbReference type="EMBL" id="KAJ4968353.1"/>
    </source>
</evidence>
<keyword evidence="4" id="KW-1185">Reference proteome</keyword>
<organism evidence="3 4">
    <name type="scientific">Protea cynaroides</name>
    <dbReference type="NCBI Taxonomy" id="273540"/>
    <lineage>
        <taxon>Eukaryota</taxon>
        <taxon>Viridiplantae</taxon>
        <taxon>Streptophyta</taxon>
        <taxon>Embryophyta</taxon>
        <taxon>Tracheophyta</taxon>
        <taxon>Spermatophyta</taxon>
        <taxon>Magnoliopsida</taxon>
        <taxon>Proteales</taxon>
        <taxon>Proteaceae</taxon>
        <taxon>Protea</taxon>
    </lineage>
</organism>
<reference evidence="3" key="1">
    <citation type="journal article" date="2023" name="Plant J.">
        <title>The genome of the king protea, Protea cynaroides.</title>
        <authorList>
            <person name="Chang J."/>
            <person name="Duong T.A."/>
            <person name="Schoeman C."/>
            <person name="Ma X."/>
            <person name="Roodt D."/>
            <person name="Barker N."/>
            <person name="Li Z."/>
            <person name="Van de Peer Y."/>
            <person name="Mizrachi E."/>
        </authorList>
    </citation>
    <scope>NUCLEOTIDE SEQUENCE</scope>
    <source>
        <tissue evidence="3">Young leaves</tissue>
    </source>
</reference>
<dbReference type="Gene3D" id="1.10.150.120">
    <property type="entry name" value="[2Fe-2S]-binding domain"/>
    <property type="match status" value="1"/>
</dbReference>
<dbReference type="GO" id="GO:0005506">
    <property type="term" value="F:iron ion binding"/>
    <property type="evidence" value="ECO:0007669"/>
    <property type="project" value="InterPro"/>
</dbReference>
<protein>
    <recommendedName>
        <fullName evidence="2">[2Fe-2S]-binding domain-containing protein</fullName>
    </recommendedName>
</protein>
<accession>A0A9Q0QQQ1</accession>
<dbReference type="InterPro" id="IPR016208">
    <property type="entry name" value="Ald_Oxase/xanthine_DH-like"/>
</dbReference>
<name>A0A9Q0QQQ1_9MAGN</name>
<dbReference type="GO" id="GO:0016491">
    <property type="term" value="F:oxidoreductase activity"/>
    <property type="evidence" value="ECO:0007669"/>
    <property type="project" value="InterPro"/>
</dbReference>
<dbReference type="EMBL" id="JAMYWD010000006">
    <property type="protein sequence ID" value="KAJ4968353.1"/>
    <property type="molecule type" value="Genomic_DNA"/>
</dbReference>
<evidence type="ECO:0000313" key="4">
    <source>
        <dbReference type="Proteomes" id="UP001141806"/>
    </source>
</evidence>
<sequence>MEASFGWVLGLGNSSKATRVSWIQTRSKIETDSPSLCLSVYATLRLQREGFWLLGSREKGSVGPISTQKRGNLTFLCFLAEPTVSIFSLCQQPEFTFDDDVLVVGCMTMSIVLIKEIWVMRPDSRFRFVNQGAQLRMNLGRQIMNFARIYRKTKDIETLEHEQRSPEMCMSFFSALLNYEKSQRPDPHLGFSKLTVAEVEKAIFGNLCRCTGYRSIADACKSFEVDVDLEDLSLNCL</sequence>
<dbReference type="OrthoDB" id="8300278at2759"/>
<dbReference type="InterPro" id="IPR036884">
    <property type="entry name" value="2Fe-2S-bd_dom_sf"/>
</dbReference>
<keyword evidence="1" id="KW-0500">Molybdenum</keyword>
<proteinExistence type="predicted"/>
<evidence type="ECO:0000256" key="1">
    <source>
        <dbReference type="ARBA" id="ARBA00022505"/>
    </source>
</evidence>
<comment type="caution">
    <text evidence="3">The sequence shown here is derived from an EMBL/GenBank/DDBJ whole genome shotgun (WGS) entry which is preliminary data.</text>
</comment>
<dbReference type="PANTHER" id="PTHR11908">
    <property type="entry name" value="XANTHINE DEHYDROGENASE"/>
    <property type="match status" value="1"/>
</dbReference>
<evidence type="ECO:0000259" key="2">
    <source>
        <dbReference type="Pfam" id="PF01799"/>
    </source>
</evidence>
<dbReference type="InterPro" id="IPR002888">
    <property type="entry name" value="2Fe-2S-bd"/>
</dbReference>